<name>A0A0F9GHB2_9ZZZZ</name>
<protein>
    <submittedName>
        <fullName evidence="1">Uncharacterized protein</fullName>
    </submittedName>
</protein>
<organism evidence="1">
    <name type="scientific">marine sediment metagenome</name>
    <dbReference type="NCBI Taxonomy" id="412755"/>
    <lineage>
        <taxon>unclassified sequences</taxon>
        <taxon>metagenomes</taxon>
        <taxon>ecological metagenomes</taxon>
    </lineage>
</organism>
<evidence type="ECO:0000313" key="1">
    <source>
        <dbReference type="EMBL" id="KKL62587.1"/>
    </source>
</evidence>
<comment type="caution">
    <text evidence="1">The sequence shown here is derived from an EMBL/GenBank/DDBJ whole genome shotgun (WGS) entry which is preliminary data.</text>
</comment>
<accession>A0A0F9GHB2</accession>
<dbReference type="AlphaFoldDB" id="A0A0F9GHB2"/>
<dbReference type="EMBL" id="LAZR01028445">
    <property type="protein sequence ID" value="KKL62587.1"/>
    <property type="molecule type" value="Genomic_DNA"/>
</dbReference>
<proteinExistence type="predicted"/>
<sequence>MDSMYVLGYKEGIEDMRKGAAYDFLHSPATEDYMDLLIKRAKKLLGDKE</sequence>
<gene>
    <name evidence="1" type="ORF">LCGC14_2183740</name>
</gene>
<reference evidence="1" key="1">
    <citation type="journal article" date="2015" name="Nature">
        <title>Complex archaea that bridge the gap between prokaryotes and eukaryotes.</title>
        <authorList>
            <person name="Spang A."/>
            <person name="Saw J.H."/>
            <person name="Jorgensen S.L."/>
            <person name="Zaremba-Niedzwiedzka K."/>
            <person name="Martijn J."/>
            <person name="Lind A.E."/>
            <person name="van Eijk R."/>
            <person name="Schleper C."/>
            <person name="Guy L."/>
            <person name="Ettema T.J."/>
        </authorList>
    </citation>
    <scope>NUCLEOTIDE SEQUENCE</scope>
</reference>